<keyword evidence="13 16" id="KW-0496">Mitochondrion</keyword>
<dbReference type="PANTHER" id="PTHR11434:SF0">
    <property type="entry name" value="NADH-UBIQUINONE OXIDOREDUCTASE CHAIN 4L"/>
    <property type="match status" value="1"/>
</dbReference>
<dbReference type="GO" id="GO:0030964">
    <property type="term" value="C:NADH dehydrogenase complex"/>
    <property type="evidence" value="ECO:0007669"/>
    <property type="project" value="TreeGrafter"/>
</dbReference>
<keyword evidence="16" id="KW-0999">Mitochondrion inner membrane</keyword>
<evidence type="ECO:0000256" key="3">
    <source>
        <dbReference type="ARBA" id="ARBA00012944"/>
    </source>
</evidence>
<evidence type="ECO:0000256" key="16">
    <source>
        <dbReference type="RuleBase" id="RU004419"/>
    </source>
</evidence>
<geneLocation type="mitochondrion" evidence="17"/>
<dbReference type="GO" id="GO:0005743">
    <property type="term" value="C:mitochondrial inner membrane"/>
    <property type="evidence" value="ECO:0007669"/>
    <property type="project" value="UniProtKB-SubCell"/>
</dbReference>
<comment type="catalytic activity">
    <reaction evidence="15 16">
        <text>a ubiquinone + NADH + 5 H(+)(in) = a ubiquinol + NAD(+) + 4 H(+)(out)</text>
        <dbReference type="Rhea" id="RHEA:29091"/>
        <dbReference type="Rhea" id="RHEA-COMP:9565"/>
        <dbReference type="Rhea" id="RHEA-COMP:9566"/>
        <dbReference type="ChEBI" id="CHEBI:15378"/>
        <dbReference type="ChEBI" id="CHEBI:16389"/>
        <dbReference type="ChEBI" id="CHEBI:17976"/>
        <dbReference type="ChEBI" id="CHEBI:57540"/>
        <dbReference type="ChEBI" id="CHEBI:57945"/>
        <dbReference type="EC" id="7.1.1.2"/>
    </reaction>
</comment>
<keyword evidence="5 16" id="KW-0813">Transport</keyword>
<dbReference type="Pfam" id="PF00420">
    <property type="entry name" value="Oxidored_q2"/>
    <property type="match status" value="1"/>
</dbReference>
<dbReference type="CTD" id="4539"/>
<protein>
    <recommendedName>
        <fullName evidence="4 16">NADH-ubiquinone oxidoreductase chain 4L</fullName>
        <ecNumber evidence="3 16">7.1.1.2</ecNumber>
    </recommendedName>
</protein>
<keyword evidence="8 16" id="KW-1278">Translocase</keyword>
<dbReference type="GO" id="GO:0008137">
    <property type="term" value="F:NADH dehydrogenase (ubiquinone) activity"/>
    <property type="evidence" value="ECO:0007669"/>
    <property type="project" value="UniProtKB-EC"/>
</dbReference>
<evidence type="ECO:0000256" key="9">
    <source>
        <dbReference type="ARBA" id="ARBA00022982"/>
    </source>
</evidence>
<evidence type="ECO:0000313" key="17">
    <source>
        <dbReference type="EMBL" id="AVZ00814.1"/>
    </source>
</evidence>
<evidence type="ECO:0000256" key="12">
    <source>
        <dbReference type="ARBA" id="ARBA00023075"/>
    </source>
</evidence>
<organism evidence="17">
    <name type="scientific">Saldula burmanica</name>
    <dbReference type="NCBI Taxonomy" id="2126072"/>
    <lineage>
        <taxon>Eukaryota</taxon>
        <taxon>Metazoa</taxon>
        <taxon>Ecdysozoa</taxon>
        <taxon>Arthropoda</taxon>
        <taxon>Hexapoda</taxon>
        <taxon>Insecta</taxon>
        <taxon>Pterygota</taxon>
        <taxon>Neoptera</taxon>
        <taxon>Paraneoptera</taxon>
        <taxon>Hemiptera</taxon>
        <taxon>Heteroptera</taxon>
        <taxon>Panheteroptera</taxon>
        <taxon>Leptopodomorpha</taxon>
        <taxon>Saldidae</taxon>
        <taxon>Saldinae</taxon>
        <taxon>Saldula</taxon>
    </lineage>
</organism>
<feature type="transmembrane region" description="Helical" evidence="16">
    <location>
        <begin position="6"/>
        <end position="21"/>
    </location>
</feature>
<keyword evidence="6 16" id="KW-0679">Respiratory chain</keyword>
<evidence type="ECO:0000256" key="8">
    <source>
        <dbReference type="ARBA" id="ARBA00022967"/>
    </source>
</evidence>
<keyword evidence="10 16" id="KW-1133">Transmembrane helix</keyword>
<evidence type="ECO:0000256" key="11">
    <source>
        <dbReference type="ARBA" id="ARBA00023027"/>
    </source>
</evidence>
<dbReference type="EC" id="7.1.1.2" evidence="3 16"/>
<dbReference type="RefSeq" id="YP_009485678.1">
    <property type="nucleotide sequence ID" value="NC_037740.1"/>
</dbReference>
<evidence type="ECO:0000256" key="4">
    <source>
        <dbReference type="ARBA" id="ARBA00016612"/>
    </source>
</evidence>
<gene>
    <name evidence="17" type="primary">ND4L</name>
</gene>
<dbReference type="Gene3D" id="1.10.287.3510">
    <property type="match status" value="1"/>
</dbReference>
<dbReference type="AlphaFoldDB" id="A0A343W8X4"/>
<sequence length="97" mass="11328">MLILYNILLMFMLISGLYVFCSMHKHLLLTLLSIEFLVLALFLGFFYFFMFYIYDLYFILIFLTFSVCEGALGLSILVSLIRCHGNDNVNSMSPLTW</sequence>
<dbReference type="InterPro" id="IPR001133">
    <property type="entry name" value="NADH_UbQ_OxRdtase_chain4L/K"/>
</dbReference>
<dbReference type="EMBL" id="KY069963">
    <property type="protein sequence ID" value="AVZ00814.1"/>
    <property type="molecule type" value="Genomic_DNA"/>
</dbReference>
<evidence type="ECO:0000256" key="1">
    <source>
        <dbReference type="ARBA" id="ARBA00004225"/>
    </source>
</evidence>
<keyword evidence="9 16" id="KW-0249">Electron transport</keyword>
<comment type="function">
    <text evidence="16">Core subunit of the mitochondrial membrane respiratory chain NADH dehydrogenase (Complex I) which catalyzes electron transfer from NADH through the respiratory chain, using ubiquinone as an electron acceptor.</text>
</comment>
<comment type="similarity">
    <text evidence="2 16">Belongs to the complex I subunit 4L family.</text>
</comment>
<evidence type="ECO:0000256" key="10">
    <source>
        <dbReference type="ARBA" id="ARBA00022989"/>
    </source>
</evidence>
<feature type="transmembrane region" description="Helical" evidence="16">
    <location>
        <begin position="28"/>
        <end position="50"/>
    </location>
</feature>
<evidence type="ECO:0000256" key="14">
    <source>
        <dbReference type="ARBA" id="ARBA00023136"/>
    </source>
</evidence>
<dbReference type="GO" id="GO:0016651">
    <property type="term" value="F:oxidoreductase activity, acting on NAD(P)H"/>
    <property type="evidence" value="ECO:0007669"/>
    <property type="project" value="InterPro"/>
</dbReference>
<evidence type="ECO:0000256" key="13">
    <source>
        <dbReference type="ARBA" id="ARBA00023128"/>
    </source>
</evidence>
<evidence type="ECO:0000256" key="6">
    <source>
        <dbReference type="ARBA" id="ARBA00022660"/>
    </source>
</evidence>
<dbReference type="PANTHER" id="PTHR11434">
    <property type="entry name" value="NADH-UBIQUINONE OXIDOREDUCTASE SUBUNIT ND4L"/>
    <property type="match status" value="1"/>
</dbReference>
<feature type="transmembrane region" description="Helical" evidence="16">
    <location>
        <begin position="56"/>
        <end position="81"/>
    </location>
</feature>
<name>A0A343W8X4_9HEMI</name>
<evidence type="ECO:0000256" key="15">
    <source>
        <dbReference type="ARBA" id="ARBA00049551"/>
    </source>
</evidence>
<keyword evidence="12 16" id="KW-0830">Ubiquinone</keyword>
<dbReference type="InterPro" id="IPR039428">
    <property type="entry name" value="NUOK/Mnh_C1-like"/>
</dbReference>
<evidence type="ECO:0000256" key="2">
    <source>
        <dbReference type="ARBA" id="ARBA00010519"/>
    </source>
</evidence>
<keyword evidence="14 16" id="KW-0472">Membrane</keyword>
<comment type="subcellular location">
    <subcellularLocation>
        <location evidence="16">Mitochondrion inner membrane</location>
        <topology evidence="16">Multi-pass membrane protein</topology>
    </subcellularLocation>
    <subcellularLocation>
        <location evidence="1">Mitochondrion membrane</location>
        <topology evidence="1">Multi-pass membrane protein</topology>
    </subcellularLocation>
</comment>
<accession>A0A343W8X4</accession>
<keyword evidence="7 16" id="KW-0812">Transmembrane</keyword>
<evidence type="ECO:0000256" key="7">
    <source>
        <dbReference type="ARBA" id="ARBA00022692"/>
    </source>
</evidence>
<keyword evidence="11 16" id="KW-0520">NAD</keyword>
<dbReference type="GO" id="GO:0042773">
    <property type="term" value="P:ATP synthesis coupled electron transport"/>
    <property type="evidence" value="ECO:0007669"/>
    <property type="project" value="UniProtKB-UniRule"/>
</dbReference>
<proteinExistence type="inferred from homology"/>
<reference evidence="17" key="1">
    <citation type="thesis" date="2017" institute="China Agricultural University">
        <title>Studies on the comparative mitochondrial genomics and phylogeny of Heteroptera (Insecta: Hemiptera).</title>
        <authorList>
            <person name="Jiang P."/>
        </authorList>
    </citation>
    <scope>NUCLEOTIDE SEQUENCE</scope>
</reference>
<dbReference type="GeneID" id="36937835"/>
<evidence type="ECO:0000256" key="5">
    <source>
        <dbReference type="ARBA" id="ARBA00022448"/>
    </source>
</evidence>